<comment type="caution">
    <text evidence="2">The sequence shown here is derived from an EMBL/GenBank/DDBJ whole genome shotgun (WGS) entry which is preliminary data.</text>
</comment>
<organism evidence="2 3">
    <name type="scientific">Halosolutus amylolyticus</name>
    <dbReference type="NCBI Taxonomy" id="2932267"/>
    <lineage>
        <taxon>Archaea</taxon>
        <taxon>Methanobacteriati</taxon>
        <taxon>Methanobacteriota</taxon>
        <taxon>Stenosarchaea group</taxon>
        <taxon>Halobacteria</taxon>
        <taxon>Halobacteriales</taxon>
        <taxon>Natrialbaceae</taxon>
        <taxon>Halosolutus</taxon>
    </lineage>
</organism>
<dbReference type="Pfam" id="PF24035">
    <property type="entry name" value="DUF7344"/>
    <property type="match status" value="1"/>
</dbReference>
<keyword evidence="3" id="KW-1185">Reference proteome</keyword>
<dbReference type="EMBL" id="JBHSFA010000002">
    <property type="protein sequence ID" value="MFC4541420.1"/>
    <property type="molecule type" value="Genomic_DNA"/>
</dbReference>
<gene>
    <name evidence="2" type="ORF">ACFO5R_05710</name>
</gene>
<name>A0ABD5PLL7_9EURY</name>
<dbReference type="AlphaFoldDB" id="A0ABD5PLL7"/>
<reference evidence="2 3" key="1">
    <citation type="journal article" date="2019" name="Int. J. Syst. Evol. Microbiol.">
        <title>The Global Catalogue of Microorganisms (GCM) 10K type strain sequencing project: providing services to taxonomists for standard genome sequencing and annotation.</title>
        <authorList>
            <consortium name="The Broad Institute Genomics Platform"/>
            <consortium name="The Broad Institute Genome Sequencing Center for Infectious Disease"/>
            <person name="Wu L."/>
            <person name="Ma J."/>
        </authorList>
    </citation>
    <scope>NUCLEOTIDE SEQUENCE [LARGE SCALE GENOMIC DNA]</scope>
    <source>
        <strain evidence="2 3">WLHS5</strain>
    </source>
</reference>
<dbReference type="InterPro" id="IPR055768">
    <property type="entry name" value="DUF7344"/>
</dbReference>
<feature type="domain" description="DUF7344" evidence="1">
    <location>
        <begin position="24"/>
        <end position="95"/>
    </location>
</feature>
<sequence>MTECSIVDDDGTVHCTCDADAVLRLLAESRRRAIVAVLDGYDDNEMRVENLAATLSTVTDRRETATWKTELHHVHLPSLEDGKIVDYDRQRKTVRYYECDLVSAVLDATDAVEIA</sequence>
<accession>A0ABD5PLL7</accession>
<proteinExistence type="predicted"/>
<dbReference type="RefSeq" id="WP_250139549.1">
    <property type="nucleotide sequence ID" value="NZ_JALIQP010000001.1"/>
</dbReference>
<dbReference type="Gene3D" id="1.10.10.10">
    <property type="entry name" value="Winged helix-like DNA-binding domain superfamily/Winged helix DNA-binding domain"/>
    <property type="match status" value="1"/>
</dbReference>
<protein>
    <submittedName>
        <fullName evidence="2">ArsR family transcriptional regulator</fullName>
    </submittedName>
</protein>
<evidence type="ECO:0000313" key="2">
    <source>
        <dbReference type="EMBL" id="MFC4541420.1"/>
    </source>
</evidence>
<evidence type="ECO:0000313" key="3">
    <source>
        <dbReference type="Proteomes" id="UP001595898"/>
    </source>
</evidence>
<evidence type="ECO:0000259" key="1">
    <source>
        <dbReference type="Pfam" id="PF24035"/>
    </source>
</evidence>
<dbReference type="InterPro" id="IPR036388">
    <property type="entry name" value="WH-like_DNA-bd_sf"/>
</dbReference>
<dbReference type="Proteomes" id="UP001595898">
    <property type="component" value="Unassembled WGS sequence"/>
</dbReference>